<protein>
    <submittedName>
        <fullName evidence="4">Exopolyphosphatase/guanosine-5'-triphosphate, 3'-diphosphate pyrophosphatase</fullName>
    </submittedName>
</protein>
<dbReference type="InterPro" id="IPR043129">
    <property type="entry name" value="ATPase_NBD"/>
</dbReference>
<name>A0A2V2FCK8_9FIRM</name>
<dbReference type="OrthoDB" id="9807195at2"/>
<dbReference type="Pfam" id="PF02541">
    <property type="entry name" value="Ppx-GppA"/>
    <property type="match status" value="1"/>
</dbReference>
<comment type="caution">
    <text evidence="4">The sequence shown here is derived from an EMBL/GenBank/DDBJ whole genome shotgun (WGS) entry which is preliminary data.</text>
</comment>
<evidence type="ECO:0000313" key="5">
    <source>
        <dbReference type="Proteomes" id="UP000247612"/>
    </source>
</evidence>
<organism evidence="4 5">
    <name type="scientific">Dielma fastidiosa</name>
    <dbReference type="NCBI Taxonomy" id="1034346"/>
    <lineage>
        <taxon>Bacteria</taxon>
        <taxon>Bacillati</taxon>
        <taxon>Bacillota</taxon>
        <taxon>Erysipelotrichia</taxon>
        <taxon>Erysipelotrichales</taxon>
        <taxon>Erysipelotrichaceae</taxon>
        <taxon>Dielma</taxon>
    </lineage>
</organism>
<dbReference type="CDD" id="cd24052">
    <property type="entry name" value="ASKHA_NBD_HpPPX-GppA-like"/>
    <property type="match status" value="1"/>
</dbReference>
<feature type="domain" description="Ppx/GppA phosphatase N-terminal" evidence="2">
    <location>
        <begin position="17"/>
        <end position="299"/>
    </location>
</feature>
<dbReference type="AlphaFoldDB" id="A0A2V2FCK8"/>
<dbReference type="RefSeq" id="WP_022936526.1">
    <property type="nucleotide sequence ID" value="NZ_BAABZA010000001.1"/>
</dbReference>
<reference evidence="4 5" key="1">
    <citation type="submission" date="2018-05" db="EMBL/GenBank/DDBJ databases">
        <title>Genomic Encyclopedia of Type Strains, Phase IV (KMG-IV): sequencing the most valuable type-strain genomes for metagenomic binning, comparative biology and taxonomic classification.</title>
        <authorList>
            <person name="Goeker M."/>
        </authorList>
    </citation>
    <scope>NUCLEOTIDE SEQUENCE [LARGE SCALE GENOMIC DNA]</scope>
    <source>
        <strain evidence="4 5">JC118</strain>
    </source>
</reference>
<evidence type="ECO:0000313" key="4">
    <source>
        <dbReference type="EMBL" id="PXX81611.1"/>
    </source>
</evidence>
<dbReference type="InterPro" id="IPR050273">
    <property type="entry name" value="GppA/Ppx_hydrolase"/>
</dbReference>
<dbReference type="EMBL" id="QJKH01000001">
    <property type="protein sequence ID" value="PXX81611.1"/>
    <property type="molecule type" value="Genomic_DNA"/>
</dbReference>
<dbReference type="GO" id="GO:0006357">
    <property type="term" value="P:regulation of transcription by RNA polymerase II"/>
    <property type="evidence" value="ECO:0007669"/>
    <property type="project" value="TreeGrafter"/>
</dbReference>
<sequence length="311" mass="34568">MITGIIDLGSNTIRLSIYKCEDGKFRLLTNKKTMAGIISYIKDGALSNKGIDKICEILNAYRELLNNFEITDCHCFSTASLRLISNKNEVLEEIERRTGIFVDLISGLEEAKLDFIGATLFTDLDEGVLIDIGGGSTELVSFQDGEMLESFSMPIGSLNTYNRFVKKILPGKGEKAEIRNEVILNLERSKTSAIAKKRYQKAIGVGGTARAVLALYNDIFGYPKNNRQFETAQVKKMLQLLKDNGKSTVQKILQIAPDRIHTLIPGMVVLYTVLKNFGIESVIVSTSGVREGYLYHKVMKNEGCGYEPDCL</sequence>
<gene>
    <name evidence="4" type="ORF">DES51_101222</name>
    <name evidence="3" type="ORF">MQE39_02275</name>
</gene>
<reference evidence="3" key="2">
    <citation type="submission" date="2022-03" db="EMBL/GenBank/DDBJ databases">
        <title>First case of bacteraemia caused by Dielma fastidiosa in a patient hospitalised with diverticulitis.</title>
        <authorList>
            <person name="Forman-Ankjaer B."/>
            <person name="Hvid-Jensen F."/>
            <person name="Kobel C.M."/>
            <person name="Greve T."/>
        </authorList>
    </citation>
    <scope>NUCLEOTIDE SEQUENCE</scope>
    <source>
        <strain evidence="3">AUH_DF_2021</strain>
    </source>
</reference>
<dbReference type="Gene3D" id="3.30.420.40">
    <property type="match status" value="1"/>
</dbReference>
<proteinExistence type="inferred from homology"/>
<dbReference type="InterPro" id="IPR003695">
    <property type="entry name" value="Ppx_GppA_N"/>
</dbReference>
<evidence type="ECO:0000259" key="2">
    <source>
        <dbReference type="Pfam" id="PF02541"/>
    </source>
</evidence>
<dbReference type="EMBL" id="JALDAW010000008">
    <property type="protein sequence ID" value="MDY5166952.1"/>
    <property type="molecule type" value="Genomic_DNA"/>
</dbReference>
<dbReference type="Proteomes" id="UP000247612">
    <property type="component" value="Unassembled WGS sequence"/>
</dbReference>
<comment type="similarity">
    <text evidence="1">Belongs to the GppA/Ppx family.</text>
</comment>
<dbReference type="STRING" id="1034346.GCA_000313565_00219"/>
<evidence type="ECO:0000313" key="3">
    <source>
        <dbReference type="EMBL" id="MDY5166952.1"/>
    </source>
</evidence>
<dbReference type="PANTHER" id="PTHR30005">
    <property type="entry name" value="EXOPOLYPHOSPHATASE"/>
    <property type="match status" value="1"/>
</dbReference>
<keyword evidence="5" id="KW-1185">Reference proteome</keyword>
<dbReference type="PANTHER" id="PTHR30005:SF0">
    <property type="entry name" value="RETROGRADE REGULATION PROTEIN 2"/>
    <property type="match status" value="1"/>
</dbReference>
<evidence type="ECO:0000256" key="1">
    <source>
        <dbReference type="ARBA" id="ARBA00007125"/>
    </source>
</evidence>
<accession>A0A2V2FCK8</accession>
<dbReference type="SUPFAM" id="SSF53067">
    <property type="entry name" value="Actin-like ATPase domain"/>
    <property type="match status" value="2"/>
</dbReference>
<dbReference type="Gene3D" id="3.30.420.150">
    <property type="entry name" value="Exopolyphosphatase. Domain 2"/>
    <property type="match status" value="1"/>
</dbReference>
<dbReference type="Proteomes" id="UP001276902">
    <property type="component" value="Unassembled WGS sequence"/>
</dbReference>